<evidence type="ECO:0000313" key="4">
    <source>
        <dbReference type="Proteomes" id="UP000482209"/>
    </source>
</evidence>
<name>A0A6L5XXK1_9FIRM</name>
<protein>
    <recommendedName>
        <fullName evidence="5">GerMN domain-containing protein</fullName>
    </recommendedName>
</protein>
<gene>
    <name evidence="3" type="ORF">FYJ58_05615</name>
</gene>
<dbReference type="EMBL" id="VUMT01000006">
    <property type="protein sequence ID" value="MSS63354.1"/>
    <property type="molecule type" value="Genomic_DNA"/>
</dbReference>
<dbReference type="PROSITE" id="PS51257">
    <property type="entry name" value="PROKAR_LIPOPROTEIN"/>
    <property type="match status" value="1"/>
</dbReference>
<dbReference type="AlphaFoldDB" id="A0A6L5XXK1"/>
<evidence type="ECO:0000256" key="2">
    <source>
        <dbReference type="SAM" id="SignalP"/>
    </source>
</evidence>
<comment type="caution">
    <text evidence="3">The sequence shown here is derived from an EMBL/GenBank/DDBJ whole genome shotgun (WGS) entry which is preliminary data.</text>
</comment>
<evidence type="ECO:0008006" key="5">
    <source>
        <dbReference type="Google" id="ProtNLM"/>
    </source>
</evidence>
<keyword evidence="2" id="KW-0732">Signal</keyword>
<feature type="chain" id="PRO_5039728612" description="GerMN domain-containing protein" evidence="2">
    <location>
        <begin position="24"/>
        <end position="198"/>
    </location>
</feature>
<evidence type="ECO:0000313" key="3">
    <source>
        <dbReference type="EMBL" id="MSS63354.1"/>
    </source>
</evidence>
<dbReference type="Proteomes" id="UP000482209">
    <property type="component" value="Unassembled WGS sequence"/>
</dbReference>
<feature type="region of interest" description="Disordered" evidence="1">
    <location>
        <begin position="30"/>
        <end position="78"/>
    </location>
</feature>
<accession>A0A6L5XXK1</accession>
<keyword evidence="4" id="KW-1185">Reference proteome</keyword>
<reference evidence="3 4" key="1">
    <citation type="submission" date="2019-08" db="EMBL/GenBank/DDBJ databases">
        <title>In-depth cultivation of the pig gut microbiome towards novel bacterial diversity and tailored functional studies.</title>
        <authorList>
            <person name="Wylensek D."/>
            <person name="Hitch T.C.A."/>
            <person name="Clavel T."/>
        </authorList>
    </citation>
    <scope>NUCLEOTIDE SEQUENCE [LARGE SCALE GENOMIC DNA]</scope>
    <source>
        <strain evidence="3 4">WCA-693-APC-MOT-I</strain>
    </source>
</reference>
<proteinExistence type="predicted"/>
<feature type="signal peptide" evidence="2">
    <location>
        <begin position="1"/>
        <end position="23"/>
    </location>
</feature>
<feature type="compositionally biased region" description="Basic and acidic residues" evidence="1">
    <location>
        <begin position="30"/>
        <end position="76"/>
    </location>
</feature>
<dbReference type="RefSeq" id="WP_154518528.1">
    <property type="nucleotide sequence ID" value="NZ_VUMT01000006.1"/>
</dbReference>
<organism evidence="3 4">
    <name type="scientific">Velocimicrobium porci</name>
    <dbReference type="NCBI Taxonomy" id="2606634"/>
    <lineage>
        <taxon>Bacteria</taxon>
        <taxon>Bacillati</taxon>
        <taxon>Bacillota</taxon>
        <taxon>Clostridia</taxon>
        <taxon>Lachnospirales</taxon>
        <taxon>Lachnospiraceae</taxon>
        <taxon>Velocimicrobium</taxon>
    </lineage>
</organism>
<sequence>MKIKNKKIGIVFFLLVFCFMLTACDNKETNVETEKIEPAKTEESQNSSDHKTKEDEKEANPTEKPEVTKTPEEEGKSITIYSINDESLESEQTKVQIKGEITAKVIVDAVVKAFEEHSLEIGIDSVEQEGANVVVSFLYSKAPLSQVGSTVEETILNSVADSLIDNLPDCKGVIFRAEGGAYESGHFAFGKDELYVKE</sequence>
<evidence type="ECO:0000256" key="1">
    <source>
        <dbReference type="SAM" id="MobiDB-lite"/>
    </source>
</evidence>